<keyword evidence="2" id="KW-1185">Reference proteome</keyword>
<sequence>MGWQQLVGKLVDFDEERALSSSCNRLRSQRIILVGNFEIERGVVFSHAGPTFSIIGSSPSKEYNQAQGLFFRWESLDIAISNDIYRRAMACPSRQVGNGFLFKFGLIASK</sequence>
<dbReference type="Proteomes" id="UP001367508">
    <property type="component" value="Unassembled WGS sequence"/>
</dbReference>
<organism evidence="1 2">
    <name type="scientific">Canavalia gladiata</name>
    <name type="common">Sword bean</name>
    <name type="synonym">Dolichos gladiatus</name>
    <dbReference type="NCBI Taxonomy" id="3824"/>
    <lineage>
        <taxon>Eukaryota</taxon>
        <taxon>Viridiplantae</taxon>
        <taxon>Streptophyta</taxon>
        <taxon>Embryophyta</taxon>
        <taxon>Tracheophyta</taxon>
        <taxon>Spermatophyta</taxon>
        <taxon>Magnoliopsida</taxon>
        <taxon>eudicotyledons</taxon>
        <taxon>Gunneridae</taxon>
        <taxon>Pentapetalae</taxon>
        <taxon>rosids</taxon>
        <taxon>fabids</taxon>
        <taxon>Fabales</taxon>
        <taxon>Fabaceae</taxon>
        <taxon>Papilionoideae</taxon>
        <taxon>50 kb inversion clade</taxon>
        <taxon>NPAAA clade</taxon>
        <taxon>indigoferoid/millettioid clade</taxon>
        <taxon>Phaseoleae</taxon>
        <taxon>Canavalia</taxon>
    </lineage>
</organism>
<gene>
    <name evidence="1" type="ORF">VNO77_21920</name>
</gene>
<proteinExistence type="predicted"/>
<dbReference type="EMBL" id="JAYMYQ010000005">
    <property type="protein sequence ID" value="KAK7327828.1"/>
    <property type="molecule type" value="Genomic_DNA"/>
</dbReference>
<accession>A0AAN9QE10</accession>
<reference evidence="1 2" key="1">
    <citation type="submission" date="2024-01" db="EMBL/GenBank/DDBJ databases">
        <title>The genomes of 5 underutilized Papilionoideae crops provide insights into root nodulation and disease resistanc.</title>
        <authorList>
            <person name="Jiang F."/>
        </authorList>
    </citation>
    <scope>NUCLEOTIDE SEQUENCE [LARGE SCALE GENOMIC DNA]</scope>
    <source>
        <strain evidence="1">LVBAO_FW01</strain>
        <tissue evidence="1">Leaves</tissue>
    </source>
</reference>
<comment type="caution">
    <text evidence="1">The sequence shown here is derived from an EMBL/GenBank/DDBJ whole genome shotgun (WGS) entry which is preliminary data.</text>
</comment>
<evidence type="ECO:0000313" key="2">
    <source>
        <dbReference type="Proteomes" id="UP001367508"/>
    </source>
</evidence>
<protein>
    <submittedName>
        <fullName evidence="1">Uncharacterized protein</fullName>
    </submittedName>
</protein>
<dbReference type="AlphaFoldDB" id="A0AAN9QE10"/>
<name>A0AAN9QE10_CANGL</name>
<evidence type="ECO:0000313" key="1">
    <source>
        <dbReference type="EMBL" id="KAK7327828.1"/>
    </source>
</evidence>